<dbReference type="EMBL" id="LIAT01000033">
    <property type="protein sequence ID" value="KRO45158.1"/>
    <property type="molecule type" value="Genomic_DNA"/>
</dbReference>
<organism evidence="1 2">
    <name type="scientific">Actinobacteria bacterium BACL2 MAG-120813-bin23</name>
    <dbReference type="NCBI Taxonomy" id="1655569"/>
    <lineage>
        <taxon>Bacteria</taxon>
        <taxon>Bacillati</taxon>
        <taxon>Actinomycetota</taxon>
        <taxon>Actinomycetes</taxon>
        <taxon>Actinomycetes incertae sedis</taxon>
        <taxon>ac1 cluster</taxon>
    </lineage>
</organism>
<dbReference type="AlphaFoldDB" id="A0A0R2Q4Z0"/>
<dbReference type="Gene3D" id="3.40.50.720">
    <property type="entry name" value="NAD(P)-binding Rossmann-like Domain"/>
    <property type="match status" value="1"/>
</dbReference>
<evidence type="ECO:0000313" key="1">
    <source>
        <dbReference type="EMBL" id="KRO45158.1"/>
    </source>
</evidence>
<evidence type="ECO:0008006" key="3">
    <source>
        <dbReference type="Google" id="ProtNLM"/>
    </source>
</evidence>
<sequence length="369" mass="40330">MVIDDRPLMESRPAIKSALSIWLGSNGAQVFIGSPYKSICLPSLWFGISTRLLLESFNGQSSLEQIGKQCALTISQLQALVDELQAHDLIDLERTAISYLKRYDPRAKAITPVTDLEDFNEDIAAQSFIKRMEIESEAASLARGDIDGGRSAVTRRRDFSILIFGYGKIVNSLVGSLSASGFTKVLVINRLQQRSSALKILESDLSGGYISRADIGASRKEVLARARSSSALFTEAAPVIYRPRLIISVGPPTPDVLQRWISEGSNHLIIEPHSSAEVRIGPYVIPGKSPCYRCLQISNEEISSSVERREVGSALALGCAAIICLEVISLASSGISHFLGKSMIYSNSNFHNPKVERWSINPGCGCNWR</sequence>
<name>A0A0R2Q4Z0_9ACTN</name>
<gene>
    <name evidence="1" type="ORF">ABR61_00350</name>
</gene>
<accession>A0A0R2Q4Z0</accession>
<protein>
    <recommendedName>
        <fullName evidence="3">THIF-type NAD/FAD binding fold domain-containing protein</fullName>
    </recommendedName>
</protein>
<comment type="caution">
    <text evidence="1">The sequence shown here is derived from an EMBL/GenBank/DDBJ whole genome shotgun (WGS) entry which is preliminary data.</text>
</comment>
<evidence type="ECO:0000313" key="2">
    <source>
        <dbReference type="Proteomes" id="UP000054212"/>
    </source>
</evidence>
<reference evidence="1 2" key="1">
    <citation type="submission" date="2015-10" db="EMBL/GenBank/DDBJ databases">
        <title>Metagenome-Assembled Genomes uncover a global brackish microbiome.</title>
        <authorList>
            <person name="Hugerth L.W."/>
            <person name="Larsson J."/>
            <person name="Alneberg J."/>
            <person name="Lindh M.V."/>
            <person name="Legrand C."/>
            <person name="Pinhassi J."/>
            <person name="Andersson A.F."/>
        </authorList>
    </citation>
    <scope>NUCLEOTIDE SEQUENCE [LARGE SCALE GENOMIC DNA]</scope>
    <source>
        <strain evidence="1">BACL2 MAG-120813-bin23</strain>
    </source>
</reference>
<dbReference type="Proteomes" id="UP000054212">
    <property type="component" value="Unassembled WGS sequence"/>
</dbReference>
<proteinExistence type="predicted"/>